<name>A0ABR3JS98_9AGAR</name>
<dbReference type="EMBL" id="JASNQZ010000004">
    <property type="protein sequence ID" value="KAL0958509.1"/>
    <property type="molecule type" value="Genomic_DNA"/>
</dbReference>
<proteinExistence type="predicted"/>
<feature type="region of interest" description="Disordered" evidence="1">
    <location>
        <begin position="1"/>
        <end position="21"/>
    </location>
</feature>
<dbReference type="Gene3D" id="1.10.472.10">
    <property type="entry name" value="Cyclin-like"/>
    <property type="match status" value="1"/>
</dbReference>
<dbReference type="Proteomes" id="UP001556367">
    <property type="component" value="Unassembled WGS sequence"/>
</dbReference>
<dbReference type="PROSITE" id="PS00018">
    <property type="entry name" value="EF_HAND_1"/>
    <property type="match status" value="1"/>
</dbReference>
<protein>
    <submittedName>
        <fullName evidence="2">Uncharacterized protein</fullName>
    </submittedName>
</protein>
<evidence type="ECO:0000313" key="2">
    <source>
        <dbReference type="EMBL" id="KAL0958509.1"/>
    </source>
</evidence>
<feature type="compositionally biased region" description="Pro residues" evidence="1">
    <location>
        <begin position="8"/>
        <end position="17"/>
    </location>
</feature>
<gene>
    <name evidence="2" type="ORF">HGRIS_000651</name>
</gene>
<comment type="caution">
    <text evidence="2">The sequence shown here is derived from an EMBL/GenBank/DDBJ whole genome shotgun (WGS) entry which is preliminary data.</text>
</comment>
<sequence>MMYMDCLTPPPAPPPAQPSEASTASTQYAKILSMEKVQLPSLCEDCDKDRIVQFTEWIAALVYSLLFVRPAKSVSIRCKLRAEMLRDAAMLMAETMVAMRTHSSSVLQGLFYITRLNPEPTFDAEAEHSHQAVVSLLLRFFMLGTMLANKYLRDGKHKLTLWFEISDMVLECDSGPPDDSALEGDRGKEDRYRKFLEVERAALAALNYKTLLPHLRWQSWLTQLITHPSLAPFSKFHHGPVLSVLRCTLRISRETFQVPSGAVLEPLDDLSPELVQEFRDKMIGDLELHRCSAPLPSPTIEKGPNQCL</sequence>
<evidence type="ECO:0000313" key="3">
    <source>
        <dbReference type="Proteomes" id="UP001556367"/>
    </source>
</evidence>
<evidence type="ECO:0000256" key="1">
    <source>
        <dbReference type="SAM" id="MobiDB-lite"/>
    </source>
</evidence>
<keyword evidence="3" id="KW-1185">Reference proteome</keyword>
<dbReference type="InterPro" id="IPR018247">
    <property type="entry name" value="EF_Hand_1_Ca_BS"/>
</dbReference>
<reference evidence="3" key="1">
    <citation type="submission" date="2024-06" db="EMBL/GenBank/DDBJ databases">
        <title>Multi-omics analyses provide insights into the biosynthesis of the anticancer antibiotic pleurotin in Hohenbuehelia grisea.</title>
        <authorList>
            <person name="Weaver J.A."/>
            <person name="Alberti F."/>
        </authorList>
    </citation>
    <scope>NUCLEOTIDE SEQUENCE [LARGE SCALE GENOMIC DNA]</scope>
    <source>
        <strain evidence="3">T-177</strain>
    </source>
</reference>
<organism evidence="2 3">
    <name type="scientific">Hohenbuehelia grisea</name>
    <dbReference type="NCBI Taxonomy" id="104357"/>
    <lineage>
        <taxon>Eukaryota</taxon>
        <taxon>Fungi</taxon>
        <taxon>Dikarya</taxon>
        <taxon>Basidiomycota</taxon>
        <taxon>Agaricomycotina</taxon>
        <taxon>Agaricomycetes</taxon>
        <taxon>Agaricomycetidae</taxon>
        <taxon>Agaricales</taxon>
        <taxon>Pleurotineae</taxon>
        <taxon>Pleurotaceae</taxon>
        <taxon>Hohenbuehelia</taxon>
    </lineage>
</organism>
<accession>A0ABR3JS98</accession>